<evidence type="ECO:0000313" key="2">
    <source>
        <dbReference type="EMBL" id="CAA7600359.1"/>
    </source>
</evidence>
<gene>
    <name evidence="2" type="ORF">DEACI_1012</name>
    <name evidence="3" type="ORF">DEACI_2349</name>
</gene>
<keyword evidence="4" id="KW-1185">Reference proteome</keyword>
<dbReference type="Proteomes" id="UP001071230">
    <property type="component" value="Unassembled WGS sequence"/>
</dbReference>
<feature type="transmembrane region" description="Helical" evidence="1">
    <location>
        <begin position="99"/>
        <end position="122"/>
    </location>
</feature>
<reference evidence="2" key="2">
    <citation type="submission" date="2020-01" db="EMBL/GenBank/DDBJ databases">
        <authorList>
            <person name="Hornung B."/>
        </authorList>
    </citation>
    <scope>NUCLEOTIDE SEQUENCE</scope>
    <source>
        <strain evidence="2">PacBioINE</strain>
    </source>
</reference>
<dbReference type="KEGG" id="aacx:DEACI_1012"/>
<protein>
    <submittedName>
        <fullName evidence="2">Uncharacterized protein</fullName>
    </submittedName>
</protein>
<name>A0A8S0W746_9FIRM</name>
<evidence type="ECO:0000313" key="4">
    <source>
        <dbReference type="Proteomes" id="UP001071230"/>
    </source>
</evidence>
<evidence type="ECO:0000313" key="3">
    <source>
        <dbReference type="EMBL" id="CEJ07881.1"/>
    </source>
</evidence>
<feature type="transmembrane region" description="Helical" evidence="1">
    <location>
        <begin position="220"/>
        <end position="239"/>
    </location>
</feature>
<dbReference type="Proteomes" id="UP000836597">
    <property type="component" value="Chromosome"/>
</dbReference>
<proteinExistence type="predicted"/>
<feature type="transmembrane region" description="Helical" evidence="1">
    <location>
        <begin position="46"/>
        <end position="69"/>
    </location>
</feature>
<reference evidence="3" key="1">
    <citation type="submission" date="2014-11" db="EMBL/GenBank/DDBJ databases">
        <authorList>
            <person name="Hornung B.V."/>
        </authorList>
    </citation>
    <scope>NUCLEOTIDE SEQUENCE</scope>
    <source>
        <strain evidence="3">INE</strain>
    </source>
</reference>
<organism evidence="2">
    <name type="scientific">Acididesulfobacillus acetoxydans</name>
    <dbReference type="NCBI Taxonomy" id="1561005"/>
    <lineage>
        <taxon>Bacteria</taxon>
        <taxon>Bacillati</taxon>
        <taxon>Bacillota</taxon>
        <taxon>Clostridia</taxon>
        <taxon>Eubacteriales</taxon>
        <taxon>Peptococcaceae</taxon>
        <taxon>Acididesulfobacillus</taxon>
    </lineage>
</organism>
<dbReference type="EMBL" id="CDGJ01000068">
    <property type="protein sequence ID" value="CEJ07881.1"/>
    <property type="molecule type" value="Genomic_DNA"/>
</dbReference>
<feature type="transmembrane region" description="Helical" evidence="1">
    <location>
        <begin position="142"/>
        <end position="165"/>
    </location>
</feature>
<keyword evidence="1" id="KW-1133">Transmembrane helix</keyword>
<accession>A0A8S0W746</accession>
<keyword evidence="1" id="KW-0812">Transmembrane</keyword>
<sequence>MLGKLLKYEMRATGRTLLPLFLSLLLVAGISRLLFGAGHQKWDVATVISLAVYAVIMAGMFVMTFVVMIQRFYRNLLSDEGYLMFTLPVKPWKHIVSKLLVSMMWIVVSVAVALVSIIIVNYRPGAWTKMITFSGGLGSSAHFLAFIVSALVSLAAGILLIYASIAIGHLVNRHKVLASFAGFIVLNTLTQIVGQVFRSLFHTIQVNSGHFAFAQARSELAIACAIAFMVLLSAAYFAVTNHILAKRLNLE</sequence>
<dbReference type="RefSeq" id="WP_240984046.1">
    <property type="nucleotide sequence ID" value="NZ_CDGJ01000068.1"/>
</dbReference>
<dbReference type="EMBL" id="LR746496">
    <property type="protein sequence ID" value="CAA7600359.1"/>
    <property type="molecule type" value="Genomic_DNA"/>
</dbReference>
<feature type="transmembrane region" description="Helical" evidence="1">
    <location>
        <begin position="177"/>
        <end position="200"/>
    </location>
</feature>
<evidence type="ECO:0000256" key="1">
    <source>
        <dbReference type="SAM" id="Phobius"/>
    </source>
</evidence>
<dbReference type="AlphaFoldDB" id="A0A8S0W746"/>
<keyword evidence="1" id="KW-0472">Membrane</keyword>